<dbReference type="InterPro" id="IPR011701">
    <property type="entry name" value="MFS"/>
</dbReference>
<dbReference type="OrthoDB" id="9800416at2"/>
<dbReference type="SUPFAM" id="SSF103473">
    <property type="entry name" value="MFS general substrate transporter"/>
    <property type="match status" value="1"/>
</dbReference>
<keyword evidence="2" id="KW-0813">Transport</keyword>
<evidence type="ECO:0000256" key="4">
    <source>
        <dbReference type="ARBA" id="ARBA00022989"/>
    </source>
</evidence>
<accession>A0A6N7LCD8</accession>
<evidence type="ECO:0000256" key="2">
    <source>
        <dbReference type="ARBA" id="ARBA00022448"/>
    </source>
</evidence>
<feature type="transmembrane region" description="Helical" evidence="6">
    <location>
        <begin position="148"/>
        <end position="168"/>
    </location>
</feature>
<keyword evidence="3 6" id="KW-0812">Transmembrane</keyword>
<feature type="transmembrane region" description="Helical" evidence="6">
    <location>
        <begin position="199"/>
        <end position="220"/>
    </location>
</feature>
<name>A0A6N7LCD8_SINTE</name>
<dbReference type="AlphaFoldDB" id="A0A6N7LCD8"/>
<keyword evidence="9" id="KW-1185">Reference proteome</keyword>
<keyword evidence="4 6" id="KW-1133">Transmembrane helix</keyword>
<evidence type="ECO:0000256" key="6">
    <source>
        <dbReference type="SAM" id="Phobius"/>
    </source>
</evidence>
<feature type="transmembrane region" description="Helical" evidence="6">
    <location>
        <begin position="32"/>
        <end position="49"/>
    </location>
</feature>
<dbReference type="Pfam" id="PF07690">
    <property type="entry name" value="MFS_1"/>
    <property type="match status" value="1"/>
</dbReference>
<feature type="domain" description="Major facilitator superfamily (MFS) profile" evidence="7">
    <location>
        <begin position="1"/>
        <end position="376"/>
    </location>
</feature>
<feature type="transmembrane region" description="Helical" evidence="6">
    <location>
        <begin position="263"/>
        <end position="284"/>
    </location>
</feature>
<evidence type="ECO:0000256" key="3">
    <source>
        <dbReference type="ARBA" id="ARBA00022692"/>
    </source>
</evidence>
<dbReference type="GO" id="GO:0022857">
    <property type="term" value="F:transmembrane transporter activity"/>
    <property type="evidence" value="ECO:0007669"/>
    <property type="project" value="InterPro"/>
</dbReference>
<dbReference type="EMBL" id="WITC01000032">
    <property type="protein sequence ID" value="MQX14595.1"/>
    <property type="molecule type" value="Genomic_DNA"/>
</dbReference>
<feature type="transmembrane region" description="Helical" evidence="6">
    <location>
        <begin position="351"/>
        <end position="373"/>
    </location>
</feature>
<gene>
    <name evidence="8" type="ORF">GHK62_07390</name>
</gene>
<comment type="caution">
    <text evidence="8">The sequence shown here is derived from an EMBL/GenBank/DDBJ whole genome shotgun (WGS) entry which is preliminary data.</text>
</comment>
<evidence type="ECO:0000313" key="9">
    <source>
        <dbReference type="Proteomes" id="UP000439983"/>
    </source>
</evidence>
<reference evidence="8 9" key="1">
    <citation type="journal article" date="2013" name="Genome Biol.">
        <title>Comparative genomics of the core and accessory genomes of 48 Sinorhizobium strains comprising five genospecies.</title>
        <authorList>
            <person name="Sugawara M."/>
            <person name="Epstein B."/>
            <person name="Badgley B.D."/>
            <person name="Unno T."/>
            <person name="Xu L."/>
            <person name="Reese J."/>
            <person name="Gyaneshwar P."/>
            <person name="Denny R."/>
            <person name="Mudge J."/>
            <person name="Bharti A.K."/>
            <person name="Farmer A.D."/>
            <person name="May G.D."/>
            <person name="Woodward J.E."/>
            <person name="Medigue C."/>
            <person name="Vallenet D."/>
            <person name="Lajus A."/>
            <person name="Rouy Z."/>
            <person name="Martinez-Vaz B."/>
            <person name="Tiffin P."/>
            <person name="Young N.D."/>
            <person name="Sadowsky M.J."/>
        </authorList>
    </citation>
    <scope>NUCLEOTIDE SEQUENCE [LARGE SCALE GENOMIC DNA]</scope>
    <source>
        <strain evidence="8 9">USDA4894</strain>
    </source>
</reference>
<dbReference type="GO" id="GO:0016020">
    <property type="term" value="C:membrane"/>
    <property type="evidence" value="ECO:0007669"/>
    <property type="project" value="UniProtKB-SubCell"/>
</dbReference>
<feature type="transmembrane region" description="Helical" evidence="6">
    <location>
        <begin position="232"/>
        <end position="251"/>
    </location>
</feature>
<comment type="subcellular location">
    <subcellularLocation>
        <location evidence="1">Membrane</location>
        <topology evidence="1">Multi-pass membrane protein</topology>
    </subcellularLocation>
</comment>
<feature type="transmembrane region" description="Helical" evidence="6">
    <location>
        <begin position="85"/>
        <end position="106"/>
    </location>
</feature>
<feature type="transmembrane region" description="Helical" evidence="6">
    <location>
        <begin position="290"/>
        <end position="309"/>
    </location>
</feature>
<evidence type="ECO:0000313" key="8">
    <source>
        <dbReference type="EMBL" id="MQX14595.1"/>
    </source>
</evidence>
<protein>
    <submittedName>
        <fullName evidence="8">MFS transporter</fullName>
    </submittedName>
</protein>
<evidence type="ECO:0000256" key="1">
    <source>
        <dbReference type="ARBA" id="ARBA00004141"/>
    </source>
</evidence>
<feature type="transmembrane region" description="Helical" evidence="6">
    <location>
        <begin position="61"/>
        <end position="79"/>
    </location>
</feature>
<feature type="transmembrane region" description="Helical" evidence="6">
    <location>
        <begin position="118"/>
        <end position="142"/>
    </location>
</feature>
<feature type="transmembrane region" description="Helical" evidence="6">
    <location>
        <begin position="321"/>
        <end position="345"/>
    </location>
</feature>
<dbReference type="CDD" id="cd17320">
    <property type="entry name" value="MFS_MdfA_MDR_like"/>
    <property type="match status" value="1"/>
</dbReference>
<dbReference type="PROSITE" id="PS50850">
    <property type="entry name" value="MFS"/>
    <property type="match status" value="1"/>
</dbReference>
<dbReference type="PANTHER" id="PTHR42718">
    <property type="entry name" value="MAJOR FACILITATOR SUPERFAMILY MULTIDRUG TRANSPORTER MFSC"/>
    <property type="match status" value="1"/>
</dbReference>
<dbReference type="Proteomes" id="UP000439983">
    <property type="component" value="Unassembled WGS sequence"/>
</dbReference>
<dbReference type="Gene3D" id="1.20.1720.10">
    <property type="entry name" value="Multidrug resistance protein D"/>
    <property type="match status" value="1"/>
</dbReference>
<organism evidence="8 9">
    <name type="scientific">Sinorhizobium terangae</name>
    <dbReference type="NCBI Taxonomy" id="110322"/>
    <lineage>
        <taxon>Bacteria</taxon>
        <taxon>Pseudomonadati</taxon>
        <taxon>Pseudomonadota</taxon>
        <taxon>Alphaproteobacteria</taxon>
        <taxon>Hyphomicrobiales</taxon>
        <taxon>Rhizobiaceae</taxon>
        <taxon>Sinorhizobium/Ensifer group</taxon>
        <taxon>Sinorhizobium</taxon>
    </lineage>
</organism>
<sequence>MAIEALALDIMLPALPDIGAAFQVADPNDRSLVLTMFLIGFGLPQVVFGPLCDRFGRRRPILIGIAVYIACALASAAVRDFSELLSLRFAQGVAAAAIRVGMISAVRDRYEGAAMSEVVSVALSIFLLIPLFMPGVGQIILLVGPWELIFVAMGGLAAMIGVWTFLRMPETLALASRRPLDFTSVVDGFAIVIRNRTGFSYGLSGMFLLGIIFALINTSQQVYVDIYGLGPYYPLAFAAMPGAAIVGFLVNSHLVARFGMRRLAHGAMLLFLAGSVAWLAMVQLATPPLWLFSLMIVLVTPMVAFGFPNTGALAMEPLGEVAGTASAIFGAIQTVGGAILGWAVAQSFDGTLTPVIASLCIFGTCVLACFLVAEKGRLFGDGTVQNAPAADA</sequence>
<evidence type="ECO:0000256" key="5">
    <source>
        <dbReference type="ARBA" id="ARBA00023136"/>
    </source>
</evidence>
<evidence type="ECO:0000259" key="7">
    <source>
        <dbReference type="PROSITE" id="PS50850"/>
    </source>
</evidence>
<dbReference type="InterPro" id="IPR020846">
    <property type="entry name" value="MFS_dom"/>
</dbReference>
<keyword evidence="5 6" id="KW-0472">Membrane</keyword>
<dbReference type="PANTHER" id="PTHR42718:SF9">
    <property type="entry name" value="MAJOR FACILITATOR SUPERFAMILY MULTIDRUG TRANSPORTER MFSC"/>
    <property type="match status" value="1"/>
</dbReference>
<proteinExistence type="predicted"/>
<dbReference type="InterPro" id="IPR036259">
    <property type="entry name" value="MFS_trans_sf"/>
</dbReference>